<proteinExistence type="predicted"/>
<sequence>MLLNSGSEVSFITCAATEQCKLNSYRLKESPRPLCCCPPFGFVAPTWTNSGGSLVCPEAGVVVPVEIGTVTLIGEEAKTTTAGDVPGTNPMIMMDDRAAEITGAVAGAWLRIGQ</sequence>
<reference evidence="1 2" key="1">
    <citation type="submission" date="2020-02" db="EMBL/GenBank/DDBJ databases">
        <title>Draft genome sequence of Haematococcus lacustris strain NIES-144.</title>
        <authorList>
            <person name="Morimoto D."/>
            <person name="Nakagawa S."/>
            <person name="Yoshida T."/>
            <person name="Sawayama S."/>
        </authorList>
    </citation>
    <scope>NUCLEOTIDE SEQUENCE [LARGE SCALE GENOMIC DNA]</scope>
    <source>
        <strain evidence="1 2">NIES-144</strain>
    </source>
</reference>
<accession>A0A699YD92</accession>
<protein>
    <submittedName>
        <fullName evidence="1">Uncharacterized protein</fullName>
    </submittedName>
</protein>
<evidence type="ECO:0000313" key="1">
    <source>
        <dbReference type="EMBL" id="GFH08057.1"/>
    </source>
</evidence>
<dbReference type="AlphaFoldDB" id="A0A699YD92"/>
<dbReference type="Proteomes" id="UP000485058">
    <property type="component" value="Unassembled WGS sequence"/>
</dbReference>
<gene>
    <name evidence="1" type="ORF">HaLaN_02959</name>
</gene>
<keyword evidence="2" id="KW-1185">Reference proteome</keyword>
<evidence type="ECO:0000313" key="2">
    <source>
        <dbReference type="Proteomes" id="UP000485058"/>
    </source>
</evidence>
<comment type="caution">
    <text evidence="1">The sequence shown here is derived from an EMBL/GenBank/DDBJ whole genome shotgun (WGS) entry which is preliminary data.</text>
</comment>
<organism evidence="1 2">
    <name type="scientific">Haematococcus lacustris</name>
    <name type="common">Green alga</name>
    <name type="synonym">Haematococcus pluvialis</name>
    <dbReference type="NCBI Taxonomy" id="44745"/>
    <lineage>
        <taxon>Eukaryota</taxon>
        <taxon>Viridiplantae</taxon>
        <taxon>Chlorophyta</taxon>
        <taxon>core chlorophytes</taxon>
        <taxon>Chlorophyceae</taxon>
        <taxon>CS clade</taxon>
        <taxon>Chlamydomonadales</taxon>
        <taxon>Haematococcaceae</taxon>
        <taxon>Haematococcus</taxon>
    </lineage>
</organism>
<name>A0A699YD92_HAELA</name>
<dbReference type="EMBL" id="BLLF01000134">
    <property type="protein sequence ID" value="GFH08057.1"/>
    <property type="molecule type" value="Genomic_DNA"/>
</dbReference>